<keyword evidence="8" id="KW-1133">Transmembrane helix</keyword>
<accession>A0A350P1Z9</accession>
<dbReference type="AlphaFoldDB" id="A0A350P1Z9"/>
<feature type="modified residue" description="4-aspartylphosphate" evidence="6">
    <location>
        <position position="528"/>
    </location>
</feature>
<feature type="transmembrane region" description="Helical" evidence="8">
    <location>
        <begin position="181"/>
        <end position="200"/>
    </location>
</feature>
<proteinExistence type="predicted"/>
<feature type="domain" description="Response regulatory" evidence="10">
    <location>
        <begin position="478"/>
        <end position="595"/>
    </location>
</feature>
<dbReference type="InterPro" id="IPR011006">
    <property type="entry name" value="CheY-like_superfamily"/>
</dbReference>
<comment type="catalytic activity">
    <reaction evidence="1">
        <text>ATP + protein L-histidine = ADP + protein N-phospho-L-histidine.</text>
        <dbReference type="EC" id="2.7.13.3"/>
    </reaction>
</comment>
<dbReference type="PRINTS" id="PR00344">
    <property type="entry name" value="BCTRLSENSOR"/>
</dbReference>
<dbReference type="EMBL" id="DNAN01000211">
    <property type="protein sequence ID" value="HAW75316.1"/>
    <property type="molecule type" value="Genomic_DNA"/>
</dbReference>
<dbReference type="Proteomes" id="UP000264779">
    <property type="component" value="Unassembled WGS sequence"/>
</dbReference>
<dbReference type="CDD" id="cd17546">
    <property type="entry name" value="REC_hyHK_CKI1_RcsC-like"/>
    <property type="match status" value="1"/>
</dbReference>
<dbReference type="InterPro" id="IPR004358">
    <property type="entry name" value="Sig_transdc_His_kin-like_C"/>
</dbReference>
<feature type="compositionally biased region" description="Polar residues" evidence="7">
    <location>
        <begin position="223"/>
        <end position="233"/>
    </location>
</feature>
<dbReference type="STRING" id="589873.EP12_03175"/>
<evidence type="ECO:0000256" key="6">
    <source>
        <dbReference type="PROSITE-ProRule" id="PRU00169"/>
    </source>
</evidence>
<dbReference type="PROSITE" id="PS50110">
    <property type="entry name" value="RESPONSE_REGULATORY"/>
    <property type="match status" value="2"/>
</dbReference>
<dbReference type="InterPro" id="IPR036097">
    <property type="entry name" value="HisK_dim/P_sf"/>
</dbReference>
<dbReference type="InterPro" id="IPR005467">
    <property type="entry name" value="His_kinase_dom"/>
</dbReference>
<feature type="region of interest" description="Disordered" evidence="7">
    <location>
        <begin position="211"/>
        <end position="234"/>
    </location>
</feature>
<keyword evidence="8" id="KW-0812">Transmembrane</keyword>
<dbReference type="GO" id="GO:0000155">
    <property type="term" value="F:phosphorelay sensor kinase activity"/>
    <property type="evidence" value="ECO:0007669"/>
    <property type="project" value="InterPro"/>
</dbReference>
<evidence type="ECO:0000313" key="13">
    <source>
        <dbReference type="Proteomes" id="UP000263517"/>
    </source>
</evidence>
<dbReference type="SMART" id="SM00448">
    <property type="entry name" value="REC"/>
    <property type="match status" value="2"/>
</dbReference>
<dbReference type="InterPro" id="IPR003661">
    <property type="entry name" value="HisK_dim/P_dom"/>
</dbReference>
<dbReference type="Pfam" id="PF00072">
    <property type="entry name" value="Response_reg"/>
    <property type="match status" value="2"/>
</dbReference>
<gene>
    <name evidence="11" type="ORF">DCW74_06220</name>
    <name evidence="12" type="ORF">DEB45_16580</name>
</gene>
<feature type="transmembrane region" description="Helical" evidence="8">
    <location>
        <begin position="6"/>
        <end position="28"/>
    </location>
</feature>
<evidence type="ECO:0000256" key="3">
    <source>
        <dbReference type="ARBA" id="ARBA00022553"/>
    </source>
</evidence>
<dbReference type="SUPFAM" id="SSF52172">
    <property type="entry name" value="CheY-like"/>
    <property type="match status" value="2"/>
</dbReference>
<dbReference type="SMART" id="SM00388">
    <property type="entry name" value="HisKA"/>
    <property type="match status" value="1"/>
</dbReference>
<sequence>MYKTRLVPLIWLMLGLTLFFYGYHYTLFQQQTALRASLLSLNGVENTFYNIERNVESYYQDENLDSIFVLQRQLLSLTTEADFHFVNYLKTQADEIDFSRRIIQVDQYEAYRESIGNAGLIHQSITTLNLLRSLVQYSPDEALRLLSNKLPLNAIITHLQIQEQVLISQEDALSKKAQMTLNLAFAILLLSLTIVSWHLYKSRQQARTLEANPLTDESKKSESNLSAYSSQSPLPLEPGKKQFLNLMSHEFRAPISAIIAALELLPNMKDKQSKLIQQAEQSCFRLLNLTNNLLDVLSDESSITPHTTRIDLISLLDECIALFSVQVRDKQVEFSMHCSHSVPHYIDGDPTLIANILRNILDNAVKFTSNGIIDTNITTKVKDKKVYLVVKVVDSGIGIGDGEQARIFERFYRGSQPYNQRYPGAGIGLSIVKKSLDALNGSLEVNSEQGLGSEFTLNIPISPINDDAPEQHVCGTARFAIVDDLEISRIHIQNLINAEGYRTRCFASGSDLLNLHDEVLQFSGVFVDLYMPGINGIELINTLTAIYGDRTPPIIVLSATPDIANIIANHNVEVWQSFVKPIDKNRIVDCLHHLANPRGKTLQSFSHARVLVIEDEAINAEMVENMMLCMGHIPTTVRSGEEAIIAAREGAFDAVLLDINLPDINGLEVARIIREQHPSIPIIALTANAHKSDKEQSLKAGIRYHLVKPVTFQELKNTLRLSFLYQSEH</sequence>
<organism evidence="11 13">
    <name type="scientific">Alteromonas australica</name>
    <dbReference type="NCBI Taxonomy" id="589873"/>
    <lineage>
        <taxon>Bacteria</taxon>
        <taxon>Pseudomonadati</taxon>
        <taxon>Pseudomonadota</taxon>
        <taxon>Gammaproteobacteria</taxon>
        <taxon>Alteromonadales</taxon>
        <taxon>Alteromonadaceae</taxon>
        <taxon>Alteromonas/Salinimonas group</taxon>
        <taxon>Alteromonas</taxon>
    </lineage>
</organism>
<evidence type="ECO:0000259" key="9">
    <source>
        <dbReference type="PROSITE" id="PS50109"/>
    </source>
</evidence>
<dbReference type="Proteomes" id="UP000263517">
    <property type="component" value="Unassembled WGS sequence"/>
</dbReference>
<dbReference type="Gene3D" id="1.10.287.130">
    <property type="match status" value="1"/>
</dbReference>
<dbReference type="Gene3D" id="3.30.565.10">
    <property type="entry name" value="Histidine kinase-like ATPase, C-terminal domain"/>
    <property type="match status" value="1"/>
</dbReference>
<dbReference type="GO" id="GO:0005886">
    <property type="term" value="C:plasma membrane"/>
    <property type="evidence" value="ECO:0007669"/>
    <property type="project" value="TreeGrafter"/>
</dbReference>
<keyword evidence="5 11" id="KW-0418">Kinase</keyword>
<evidence type="ECO:0000256" key="4">
    <source>
        <dbReference type="ARBA" id="ARBA00022679"/>
    </source>
</evidence>
<evidence type="ECO:0000256" key="5">
    <source>
        <dbReference type="ARBA" id="ARBA00022777"/>
    </source>
</evidence>
<evidence type="ECO:0000313" key="11">
    <source>
        <dbReference type="EMBL" id="HAW75316.1"/>
    </source>
</evidence>
<name>A0A350P1Z9_9ALTE</name>
<dbReference type="SUPFAM" id="SSF47384">
    <property type="entry name" value="Homodimeric domain of signal transducing histidine kinase"/>
    <property type="match status" value="1"/>
</dbReference>
<evidence type="ECO:0000256" key="2">
    <source>
        <dbReference type="ARBA" id="ARBA00012438"/>
    </source>
</evidence>
<dbReference type="CDD" id="cd00156">
    <property type="entry name" value="REC"/>
    <property type="match status" value="1"/>
</dbReference>
<feature type="domain" description="Histidine kinase" evidence="9">
    <location>
        <begin position="246"/>
        <end position="463"/>
    </location>
</feature>
<evidence type="ECO:0000256" key="8">
    <source>
        <dbReference type="SAM" id="Phobius"/>
    </source>
</evidence>
<dbReference type="EC" id="2.7.13.3" evidence="2"/>
<protein>
    <recommendedName>
        <fullName evidence="2">histidine kinase</fullName>
        <ecNumber evidence="2">2.7.13.3</ecNumber>
    </recommendedName>
</protein>
<dbReference type="Pfam" id="PF02518">
    <property type="entry name" value="HATPase_c"/>
    <property type="match status" value="1"/>
</dbReference>
<feature type="modified residue" description="4-aspartylphosphate" evidence="6">
    <location>
        <position position="658"/>
    </location>
</feature>
<dbReference type="Pfam" id="PF00512">
    <property type="entry name" value="HisKA"/>
    <property type="match status" value="1"/>
</dbReference>
<dbReference type="PANTHER" id="PTHR43047:SF72">
    <property type="entry name" value="OSMOSENSING HISTIDINE PROTEIN KINASE SLN1"/>
    <property type="match status" value="1"/>
</dbReference>
<dbReference type="InterPro" id="IPR003594">
    <property type="entry name" value="HATPase_dom"/>
</dbReference>
<dbReference type="GO" id="GO:0009927">
    <property type="term" value="F:histidine phosphotransfer kinase activity"/>
    <property type="evidence" value="ECO:0007669"/>
    <property type="project" value="TreeGrafter"/>
</dbReference>
<dbReference type="SUPFAM" id="SSF55874">
    <property type="entry name" value="ATPase domain of HSP90 chaperone/DNA topoisomerase II/histidine kinase"/>
    <property type="match status" value="1"/>
</dbReference>
<evidence type="ECO:0000313" key="14">
    <source>
        <dbReference type="Proteomes" id="UP000264779"/>
    </source>
</evidence>
<dbReference type="PANTHER" id="PTHR43047">
    <property type="entry name" value="TWO-COMPONENT HISTIDINE PROTEIN KINASE"/>
    <property type="match status" value="1"/>
</dbReference>
<dbReference type="PROSITE" id="PS50109">
    <property type="entry name" value="HIS_KIN"/>
    <property type="match status" value="1"/>
</dbReference>
<dbReference type="InterPro" id="IPR001789">
    <property type="entry name" value="Sig_transdc_resp-reg_receiver"/>
</dbReference>
<keyword evidence="3 6" id="KW-0597">Phosphoprotein</keyword>
<evidence type="ECO:0000313" key="12">
    <source>
        <dbReference type="EMBL" id="HBU52870.1"/>
    </source>
</evidence>
<dbReference type="InterPro" id="IPR036890">
    <property type="entry name" value="HATPase_C_sf"/>
</dbReference>
<feature type="domain" description="Response regulatory" evidence="10">
    <location>
        <begin position="609"/>
        <end position="723"/>
    </location>
</feature>
<keyword evidence="8" id="KW-0472">Membrane</keyword>
<evidence type="ECO:0000256" key="7">
    <source>
        <dbReference type="SAM" id="MobiDB-lite"/>
    </source>
</evidence>
<evidence type="ECO:0000259" key="10">
    <source>
        <dbReference type="PROSITE" id="PS50110"/>
    </source>
</evidence>
<dbReference type="CDD" id="cd00082">
    <property type="entry name" value="HisKA"/>
    <property type="match status" value="1"/>
</dbReference>
<dbReference type="EMBL" id="DONK01000259">
    <property type="protein sequence ID" value="HBU52870.1"/>
    <property type="molecule type" value="Genomic_DNA"/>
</dbReference>
<evidence type="ECO:0000256" key="1">
    <source>
        <dbReference type="ARBA" id="ARBA00000085"/>
    </source>
</evidence>
<dbReference type="SMART" id="SM00387">
    <property type="entry name" value="HATPase_c"/>
    <property type="match status" value="1"/>
</dbReference>
<keyword evidence="4" id="KW-0808">Transferase</keyword>
<dbReference type="Gene3D" id="3.40.50.2300">
    <property type="match status" value="2"/>
</dbReference>
<comment type="caution">
    <text evidence="11">The sequence shown here is derived from an EMBL/GenBank/DDBJ whole genome shotgun (WGS) entry which is preliminary data.</text>
</comment>
<reference evidence="13 14" key="1">
    <citation type="journal article" date="2018" name="Nat. Biotechnol.">
        <title>A standardized bacterial taxonomy based on genome phylogeny substantially revises the tree of life.</title>
        <authorList>
            <person name="Parks D.H."/>
            <person name="Chuvochina M."/>
            <person name="Waite D.W."/>
            <person name="Rinke C."/>
            <person name="Skarshewski A."/>
            <person name="Chaumeil P.A."/>
            <person name="Hugenholtz P."/>
        </authorList>
    </citation>
    <scope>NUCLEOTIDE SEQUENCE [LARGE SCALE GENOMIC DNA]</scope>
    <source>
        <strain evidence="12">UBA11621</strain>
        <strain evidence="11">UBA11978</strain>
    </source>
</reference>